<dbReference type="EC" id="1.5.1.2" evidence="3"/>
<dbReference type="InterPro" id="IPR029036">
    <property type="entry name" value="P5CR_dimer"/>
</dbReference>
<dbReference type="Gene3D" id="3.40.50.720">
    <property type="entry name" value="NAD(P)-binding Rossmann-like Domain"/>
    <property type="match status" value="1"/>
</dbReference>
<dbReference type="GO" id="GO:0005737">
    <property type="term" value="C:cytoplasm"/>
    <property type="evidence" value="ECO:0007669"/>
    <property type="project" value="UniProtKB-SubCell"/>
</dbReference>
<comment type="caution">
    <text evidence="6">The sequence shown here is derived from an EMBL/GenBank/DDBJ whole genome shotgun (WGS) entry which is preliminary data.</text>
</comment>
<evidence type="ECO:0000259" key="5">
    <source>
        <dbReference type="Pfam" id="PF14748"/>
    </source>
</evidence>
<dbReference type="UniPathway" id="UPA00098">
    <property type="reaction ID" value="UER00361"/>
</dbReference>
<proteinExistence type="inferred from homology"/>
<dbReference type="InterPro" id="IPR053790">
    <property type="entry name" value="P5CR-like_CS"/>
</dbReference>
<dbReference type="PANTHER" id="PTHR11645">
    <property type="entry name" value="PYRROLINE-5-CARBOXYLATE REDUCTASE"/>
    <property type="match status" value="1"/>
</dbReference>
<evidence type="ECO:0000256" key="3">
    <source>
        <dbReference type="HAMAP-Rule" id="MF_01925"/>
    </source>
</evidence>
<keyword evidence="3" id="KW-0028">Amino-acid biosynthesis</keyword>
<accession>A0A8J3CTN5</accession>
<dbReference type="GO" id="GO:0004735">
    <property type="term" value="F:pyrroline-5-carboxylate reductase activity"/>
    <property type="evidence" value="ECO:0007669"/>
    <property type="project" value="UniProtKB-UniRule"/>
</dbReference>
<evidence type="ECO:0000313" key="7">
    <source>
        <dbReference type="Proteomes" id="UP000634004"/>
    </source>
</evidence>
<gene>
    <name evidence="3 6" type="primary">proC</name>
    <name evidence="6" type="ORF">GCM10009069_21090</name>
</gene>
<keyword evidence="7" id="KW-1185">Reference proteome</keyword>
<dbReference type="RefSeq" id="WP_233354101.1">
    <property type="nucleotide sequence ID" value="NZ_BMZH01000008.1"/>
</dbReference>
<comment type="catalytic activity">
    <reaction evidence="3">
        <text>L-proline + NAD(+) = (S)-1-pyrroline-5-carboxylate + NADH + 2 H(+)</text>
        <dbReference type="Rhea" id="RHEA:14105"/>
        <dbReference type="ChEBI" id="CHEBI:15378"/>
        <dbReference type="ChEBI" id="CHEBI:17388"/>
        <dbReference type="ChEBI" id="CHEBI:57540"/>
        <dbReference type="ChEBI" id="CHEBI:57945"/>
        <dbReference type="ChEBI" id="CHEBI:60039"/>
        <dbReference type="EC" id="1.5.1.2"/>
    </reaction>
</comment>
<protein>
    <recommendedName>
        <fullName evidence="3">Pyrroline-5-carboxylate reductase</fullName>
        <shortName evidence="3">P5C reductase</shortName>
        <shortName evidence="3">P5CR</shortName>
        <ecNumber evidence="3">1.5.1.2</ecNumber>
    </recommendedName>
    <alternativeName>
        <fullName evidence="3">PCA reductase</fullName>
    </alternativeName>
</protein>
<keyword evidence="2 3" id="KW-0560">Oxidoreductase</keyword>
<reference evidence="6" key="2">
    <citation type="submission" date="2020-09" db="EMBL/GenBank/DDBJ databases">
        <authorList>
            <person name="Sun Q."/>
            <person name="Kim S."/>
        </authorList>
    </citation>
    <scope>NUCLEOTIDE SEQUENCE</scope>
    <source>
        <strain evidence="6">KCTC 32513</strain>
    </source>
</reference>
<dbReference type="SUPFAM" id="SSF51735">
    <property type="entry name" value="NAD(P)-binding Rossmann-fold domains"/>
    <property type="match status" value="1"/>
</dbReference>
<organism evidence="6 7">
    <name type="scientific">Algimonas arctica</name>
    <dbReference type="NCBI Taxonomy" id="1479486"/>
    <lineage>
        <taxon>Bacteria</taxon>
        <taxon>Pseudomonadati</taxon>
        <taxon>Pseudomonadota</taxon>
        <taxon>Alphaproteobacteria</taxon>
        <taxon>Maricaulales</taxon>
        <taxon>Robiginitomaculaceae</taxon>
        <taxon>Algimonas</taxon>
    </lineage>
</organism>
<dbReference type="PROSITE" id="PS00521">
    <property type="entry name" value="P5CR"/>
    <property type="match status" value="1"/>
</dbReference>
<evidence type="ECO:0000256" key="2">
    <source>
        <dbReference type="ARBA" id="ARBA00023002"/>
    </source>
</evidence>
<dbReference type="Pfam" id="PF14748">
    <property type="entry name" value="P5CR_dimer"/>
    <property type="match status" value="1"/>
</dbReference>
<dbReference type="InterPro" id="IPR008927">
    <property type="entry name" value="6-PGluconate_DH-like_C_sf"/>
</dbReference>
<keyword evidence="3" id="KW-0963">Cytoplasm</keyword>
<dbReference type="Proteomes" id="UP000634004">
    <property type="component" value="Unassembled WGS sequence"/>
</dbReference>
<comment type="subcellular location">
    <subcellularLocation>
        <location evidence="3">Cytoplasm</location>
    </subcellularLocation>
</comment>
<feature type="binding site" evidence="4">
    <location>
        <begin position="61"/>
        <end position="64"/>
    </location>
    <ligand>
        <name>NADP(+)</name>
        <dbReference type="ChEBI" id="CHEBI:58349"/>
    </ligand>
</feature>
<evidence type="ECO:0000256" key="1">
    <source>
        <dbReference type="ARBA" id="ARBA00005525"/>
    </source>
</evidence>
<keyword evidence="3" id="KW-0641">Proline biosynthesis</keyword>
<dbReference type="InterPro" id="IPR036291">
    <property type="entry name" value="NAD(P)-bd_dom_sf"/>
</dbReference>
<comment type="catalytic activity">
    <reaction evidence="3">
        <text>L-proline + NADP(+) = (S)-1-pyrroline-5-carboxylate + NADPH + 2 H(+)</text>
        <dbReference type="Rhea" id="RHEA:14109"/>
        <dbReference type="ChEBI" id="CHEBI:15378"/>
        <dbReference type="ChEBI" id="CHEBI:17388"/>
        <dbReference type="ChEBI" id="CHEBI:57783"/>
        <dbReference type="ChEBI" id="CHEBI:58349"/>
        <dbReference type="ChEBI" id="CHEBI:60039"/>
        <dbReference type="EC" id="1.5.1.2"/>
    </reaction>
</comment>
<dbReference type="EMBL" id="BMZH01000008">
    <property type="protein sequence ID" value="GHA97869.1"/>
    <property type="molecule type" value="Genomic_DNA"/>
</dbReference>
<sequence length="259" mass="27324">MRSLMIGCGNMGSSLLRRWTDIETAHFTVIDPISDFSHPKVRKLKDGDGLGDEMFDLMIVAVKPQLIDKIIPGYLSHLSASGTVVSIAAGYSSDRLQGLANGRSVIRIMPNMPASVGKGMSGVFATPSASVDHLQHVLTLMRATGDVIQVDDEDGLDRLTAIAGSGPGYVFEIARAYTQAAIDLGFDAATAKRLVLGTLSGAVEMALSTGDGLDDLRNSVTSKAGTTEAGLNALNGDDGLTQRLQATTRAAYDRAVELR</sequence>
<name>A0A8J3CTN5_9PROT</name>
<comment type="function">
    <text evidence="3">Catalyzes the reduction of 1-pyrroline-5-carboxylate (PCA) to L-proline.</text>
</comment>
<reference evidence="6" key="1">
    <citation type="journal article" date="2014" name="Int. J. Syst. Evol. Microbiol.">
        <title>Complete genome sequence of Corynebacterium casei LMG S-19264T (=DSM 44701T), isolated from a smear-ripened cheese.</title>
        <authorList>
            <consortium name="US DOE Joint Genome Institute (JGI-PGF)"/>
            <person name="Walter F."/>
            <person name="Albersmeier A."/>
            <person name="Kalinowski J."/>
            <person name="Ruckert C."/>
        </authorList>
    </citation>
    <scope>NUCLEOTIDE SEQUENCE</scope>
    <source>
        <strain evidence="6">KCTC 32513</strain>
    </source>
</reference>
<feature type="domain" description="Pyrroline-5-carboxylate reductase dimerisation" evidence="5">
    <location>
        <begin position="153"/>
        <end position="258"/>
    </location>
</feature>
<dbReference type="HAMAP" id="MF_01925">
    <property type="entry name" value="P5C_reductase"/>
    <property type="match status" value="1"/>
</dbReference>
<dbReference type="PIRSF" id="PIRSF000193">
    <property type="entry name" value="Pyrrol-5-carb_rd"/>
    <property type="match status" value="1"/>
</dbReference>
<comment type="pathway">
    <text evidence="3">Amino-acid biosynthesis; L-proline biosynthesis; L-proline from L-glutamate 5-semialdehyde: step 1/1.</text>
</comment>
<dbReference type="PANTHER" id="PTHR11645:SF0">
    <property type="entry name" value="PYRROLINE-5-CARBOXYLATE REDUCTASE 3"/>
    <property type="match status" value="1"/>
</dbReference>
<dbReference type="SUPFAM" id="SSF48179">
    <property type="entry name" value="6-phosphogluconate dehydrogenase C-terminal domain-like"/>
    <property type="match status" value="1"/>
</dbReference>
<comment type="similarity">
    <text evidence="1 3">Belongs to the pyrroline-5-carboxylate reductase family.</text>
</comment>
<dbReference type="Gene3D" id="1.10.3730.10">
    <property type="entry name" value="ProC C-terminal domain-like"/>
    <property type="match status" value="1"/>
</dbReference>
<evidence type="ECO:0000256" key="4">
    <source>
        <dbReference type="PIRSR" id="PIRSR000193-1"/>
    </source>
</evidence>
<keyword evidence="3 4" id="KW-0521">NADP</keyword>
<feature type="binding site" evidence="4">
    <location>
        <begin position="6"/>
        <end position="11"/>
    </location>
    <ligand>
        <name>NADP(+)</name>
        <dbReference type="ChEBI" id="CHEBI:58349"/>
    </ligand>
</feature>
<dbReference type="AlphaFoldDB" id="A0A8J3CTN5"/>
<evidence type="ECO:0000313" key="6">
    <source>
        <dbReference type="EMBL" id="GHA97869.1"/>
    </source>
</evidence>
<dbReference type="InterPro" id="IPR000304">
    <property type="entry name" value="Pyrroline-COOH_reductase"/>
</dbReference>
<dbReference type="GO" id="GO:0055129">
    <property type="term" value="P:L-proline biosynthetic process"/>
    <property type="evidence" value="ECO:0007669"/>
    <property type="project" value="UniProtKB-UniRule"/>
</dbReference>